<reference evidence="2 3" key="1">
    <citation type="submission" date="2024-02" db="EMBL/GenBank/DDBJ databases">
        <title>de novo genome assembly of Solanum bulbocastanum strain 11H21.</title>
        <authorList>
            <person name="Hosaka A.J."/>
        </authorList>
    </citation>
    <scope>NUCLEOTIDE SEQUENCE [LARGE SCALE GENOMIC DNA]</scope>
    <source>
        <tissue evidence="2">Young leaves</tissue>
    </source>
</reference>
<organism evidence="2 3">
    <name type="scientific">Solanum bulbocastanum</name>
    <name type="common">Wild potato</name>
    <dbReference type="NCBI Taxonomy" id="147425"/>
    <lineage>
        <taxon>Eukaryota</taxon>
        <taxon>Viridiplantae</taxon>
        <taxon>Streptophyta</taxon>
        <taxon>Embryophyta</taxon>
        <taxon>Tracheophyta</taxon>
        <taxon>Spermatophyta</taxon>
        <taxon>Magnoliopsida</taxon>
        <taxon>eudicotyledons</taxon>
        <taxon>Gunneridae</taxon>
        <taxon>Pentapetalae</taxon>
        <taxon>asterids</taxon>
        <taxon>lamiids</taxon>
        <taxon>Solanales</taxon>
        <taxon>Solanaceae</taxon>
        <taxon>Solanoideae</taxon>
        <taxon>Solaneae</taxon>
        <taxon>Solanum</taxon>
    </lineage>
</organism>
<dbReference type="Proteomes" id="UP001371456">
    <property type="component" value="Unassembled WGS sequence"/>
</dbReference>
<evidence type="ECO:0000313" key="2">
    <source>
        <dbReference type="EMBL" id="KAK6781713.1"/>
    </source>
</evidence>
<comment type="caution">
    <text evidence="2">The sequence shown here is derived from an EMBL/GenBank/DDBJ whole genome shotgun (WGS) entry which is preliminary data.</text>
</comment>
<dbReference type="EMBL" id="JBANQN010000008">
    <property type="protein sequence ID" value="KAK6781713.1"/>
    <property type="molecule type" value="Genomic_DNA"/>
</dbReference>
<keyword evidence="1" id="KW-0732">Signal</keyword>
<gene>
    <name evidence="2" type="ORF">RDI58_019509</name>
</gene>
<accession>A0AAN8T4K7</accession>
<evidence type="ECO:0000256" key="1">
    <source>
        <dbReference type="SAM" id="SignalP"/>
    </source>
</evidence>
<feature type="chain" id="PRO_5042968020" evidence="1">
    <location>
        <begin position="29"/>
        <end position="97"/>
    </location>
</feature>
<proteinExistence type="predicted"/>
<sequence>MSKRRRFSCRLAVRKLLQLLLLPTSFHGDKVTVISAASPVSFHREKVVSASSPASKLLQFLRLLLRRRCAYSNEKSSFGVTAVDFDNLKSTLFSDLM</sequence>
<evidence type="ECO:0000313" key="3">
    <source>
        <dbReference type="Proteomes" id="UP001371456"/>
    </source>
</evidence>
<protein>
    <submittedName>
        <fullName evidence="2">Uncharacterized protein</fullName>
    </submittedName>
</protein>
<name>A0AAN8T4K7_SOLBU</name>
<dbReference type="AlphaFoldDB" id="A0AAN8T4K7"/>
<keyword evidence="3" id="KW-1185">Reference proteome</keyword>
<feature type="signal peptide" evidence="1">
    <location>
        <begin position="1"/>
        <end position="28"/>
    </location>
</feature>